<keyword evidence="3" id="KW-0804">Transcription</keyword>
<dbReference type="InterPro" id="IPR014710">
    <property type="entry name" value="RmlC-like_jellyroll"/>
</dbReference>
<accession>A0A098LJZ9</accession>
<dbReference type="EMBL" id="BBLT01000012">
    <property type="protein sequence ID" value="GAL87255.1"/>
    <property type="molecule type" value="Genomic_DNA"/>
</dbReference>
<proteinExistence type="predicted"/>
<dbReference type="eggNOG" id="COG2207">
    <property type="taxonomic scope" value="Bacteria"/>
</dbReference>
<dbReference type="GO" id="GO:0043565">
    <property type="term" value="F:sequence-specific DNA binding"/>
    <property type="evidence" value="ECO:0007669"/>
    <property type="project" value="InterPro"/>
</dbReference>
<dbReference type="RefSeq" id="WP_045468378.1">
    <property type="nucleotide sequence ID" value="NZ_BBLT01000012.1"/>
</dbReference>
<dbReference type="SMART" id="SM00342">
    <property type="entry name" value="HTH_ARAC"/>
    <property type="match status" value="1"/>
</dbReference>
<dbReference type="PANTHER" id="PTHR43280">
    <property type="entry name" value="ARAC-FAMILY TRANSCRIPTIONAL REGULATOR"/>
    <property type="match status" value="1"/>
</dbReference>
<dbReference type="Pfam" id="PF12833">
    <property type="entry name" value="HTH_18"/>
    <property type="match status" value="1"/>
</dbReference>
<dbReference type="InterPro" id="IPR018060">
    <property type="entry name" value="HTH_AraC"/>
</dbReference>
<dbReference type="InterPro" id="IPR009057">
    <property type="entry name" value="Homeodomain-like_sf"/>
</dbReference>
<dbReference type="OrthoDB" id="2569619at2"/>
<keyword evidence="1" id="KW-0805">Transcription regulation</keyword>
<dbReference type="SUPFAM" id="SSF51215">
    <property type="entry name" value="Regulatory protein AraC"/>
    <property type="match status" value="1"/>
</dbReference>
<feature type="domain" description="HTH araC/xylS-type" evidence="4">
    <location>
        <begin position="174"/>
        <end position="274"/>
    </location>
</feature>
<comment type="caution">
    <text evidence="5">The sequence shown here is derived from an EMBL/GenBank/DDBJ whole genome shotgun (WGS) entry which is preliminary data.</text>
</comment>
<name>A0A098LJZ9_9BACT</name>
<evidence type="ECO:0000256" key="3">
    <source>
        <dbReference type="ARBA" id="ARBA00023163"/>
    </source>
</evidence>
<dbReference type="SUPFAM" id="SSF46689">
    <property type="entry name" value="Homeodomain-like"/>
    <property type="match status" value="1"/>
</dbReference>
<keyword evidence="6" id="KW-1185">Reference proteome</keyword>
<dbReference type="InterPro" id="IPR037923">
    <property type="entry name" value="HTH-like"/>
</dbReference>
<keyword evidence="2" id="KW-0238">DNA-binding</keyword>
<evidence type="ECO:0000259" key="4">
    <source>
        <dbReference type="PROSITE" id="PS01124"/>
    </source>
</evidence>
<evidence type="ECO:0000256" key="2">
    <source>
        <dbReference type="ARBA" id="ARBA00023125"/>
    </source>
</evidence>
<dbReference type="STRING" id="153721.MYP_4485"/>
<gene>
    <name evidence="5" type="ORF">MYP_4485</name>
</gene>
<protein>
    <submittedName>
        <fullName evidence="5">Transcriptional regulator</fullName>
    </submittedName>
</protein>
<organism evidence="5 6">
    <name type="scientific">Sporocytophaga myxococcoides</name>
    <dbReference type="NCBI Taxonomy" id="153721"/>
    <lineage>
        <taxon>Bacteria</taxon>
        <taxon>Pseudomonadati</taxon>
        <taxon>Bacteroidota</taxon>
        <taxon>Cytophagia</taxon>
        <taxon>Cytophagales</taxon>
        <taxon>Cytophagaceae</taxon>
        <taxon>Sporocytophaga</taxon>
    </lineage>
</organism>
<dbReference type="PROSITE" id="PS01124">
    <property type="entry name" value="HTH_ARAC_FAMILY_2"/>
    <property type="match status" value="1"/>
</dbReference>
<evidence type="ECO:0000256" key="1">
    <source>
        <dbReference type="ARBA" id="ARBA00023015"/>
    </source>
</evidence>
<reference evidence="5 6" key="1">
    <citation type="submission" date="2014-09" db="EMBL/GenBank/DDBJ databases">
        <title>Sporocytophaga myxococcoides PG-01 genome sequencing.</title>
        <authorList>
            <person name="Liu L."/>
            <person name="Gao P.J."/>
            <person name="Chen G.J."/>
            <person name="Wang L.S."/>
        </authorList>
    </citation>
    <scope>NUCLEOTIDE SEQUENCE [LARGE SCALE GENOMIC DNA]</scope>
    <source>
        <strain evidence="5 6">PG-01</strain>
    </source>
</reference>
<dbReference type="GO" id="GO:0003700">
    <property type="term" value="F:DNA-binding transcription factor activity"/>
    <property type="evidence" value="ECO:0007669"/>
    <property type="project" value="InterPro"/>
</dbReference>
<dbReference type="Gene3D" id="2.60.120.10">
    <property type="entry name" value="Jelly Rolls"/>
    <property type="match status" value="1"/>
</dbReference>
<dbReference type="Gene3D" id="1.10.10.60">
    <property type="entry name" value="Homeodomain-like"/>
    <property type="match status" value="2"/>
</dbReference>
<evidence type="ECO:0000313" key="5">
    <source>
        <dbReference type="EMBL" id="GAL87255.1"/>
    </source>
</evidence>
<evidence type="ECO:0000313" key="6">
    <source>
        <dbReference type="Proteomes" id="UP000030185"/>
    </source>
</evidence>
<sequence length="278" mass="32660">MEIRNIHHPFELDILEVSSYSARSHKNTFFEMIFILEGEGIQIVNEHKLPYNPDKLFLVFPQDKHSFEVKTFTRFLFIRFNDSYLKNQSKEWIKKVEYIFHNHNHLPGCILKTVTDKPLIRALALGLICENQKRNPNHHEVITQLINTIITIAARNITLLNESGSLPSSSKDSVSLLNYIHENIYSPEKLRTETMADQFNISATYISEYFKKHTGESLQQYITQYKIKLVETRLLYTQMRLSEICDEFGFTDLSHMNKAFKKYKGLSPTEYRKTNSKE</sequence>
<dbReference type="Proteomes" id="UP000030185">
    <property type="component" value="Unassembled WGS sequence"/>
</dbReference>
<dbReference type="PANTHER" id="PTHR43280:SF2">
    <property type="entry name" value="HTH-TYPE TRANSCRIPTIONAL REGULATOR EXSA"/>
    <property type="match status" value="1"/>
</dbReference>
<dbReference type="AlphaFoldDB" id="A0A098LJZ9"/>